<evidence type="ECO:0000256" key="4">
    <source>
        <dbReference type="SAM" id="SignalP"/>
    </source>
</evidence>
<evidence type="ECO:0000256" key="1">
    <source>
        <dbReference type="ARBA" id="ARBA00022737"/>
    </source>
</evidence>
<dbReference type="GO" id="GO:0005737">
    <property type="term" value="C:cytoplasm"/>
    <property type="evidence" value="ECO:0007669"/>
    <property type="project" value="TreeGrafter"/>
</dbReference>
<dbReference type="OrthoDB" id="6329794at2"/>
<evidence type="ECO:0000313" key="5">
    <source>
        <dbReference type="EMBL" id="ROS01916.1"/>
    </source>
</evidence>
<dbReference type="PRINTS" id="PR01415">
    <property type="entry name" value="ANKYRIN"/>
</dbReference>
<dbReference type="PANTHER" id="PTHR24198:SF165">
    <property type="entry name" value="ANKYRIN REPEAT-CONTAINING PROTEIN-RELATED"/>
    <property type="match status" value="1"/>
</dbReference>
<organism evidence="5 6">
    <name type="scientific">Sinobacterium caligoides</name>
    <dbReference type="NCBI Taxonomy" id="933926"/>
    <lineage>
        <taxon>Bacteria</taxon>
        <taxon>Pseudomonadati</taxon>
        <taxon>Pseudomonadota</taxon>
        <taxon>Gammaproteobacteria</taxon>
        <taxon>Cellvibrionales</taxon>
        <taxon>Spongiibacteraceae</taxon>
        <taxon>Sinobacterium</taxon>
    </lineage>
</organism>
<keyword evidence="6" id="KW-1185">Reference proteome</keyword>
<proteinExistence type="predicted"/>
<dbReference type="InterPro" id="IPR002110">
    <property type="entry name" value="Ankyrin_rpt"/>
</dbReference>
<dbReference type="PANTHER" id="PTHR24198">
    <property type="entry name" value="ANKYRIN REPEAT AND PROTEIN KINASE DOMAIN-CONTAINING PROTEIN"/>
    <property type="match status" value="1"/>
</dbReference>
<accession>A0A3N2DQ22</accession>
<protein>
    <submittedName>
        <fullName evidence="5">Ankyrin repeat protein</fullName>
    </submittedName>
</protein>
<feature type="repeat" description="ANK" evidence="3">
    <location>
        <begin position="227"/>
        <end position="259"/>
    </location>
</feature>
<feature type="repeat" description="ANK" evidence="3">
    <location>
        <begin position="195"/>
        <end position="227"/>
    </location>
</feature>
<dbReference type="AlphaFoldDB" id="A0A3N2DQ22"/>
<feature type="signal peptide" evidence="4">
    <location>
        <begin position="1"/>
        <end position="27"/>
    </location>
</feature>
<dbReference type="Gene3D" id="1.25.40.20">
    <property type="entry name" value="Ankyrin repeat-containing domain"/>
    <property type="match status" value="3"/>
</dbReference>
<dbReference type="SMART" id="SM00248">
    <property type="entry name" value="ANK"/>
    <property type="match status" value="10"/>
</dbReference>
<evidence type="ECO:0000256" key="3">
    <source>
        <dbReference type="PROSITE-ProRule" id="PRU00023"/>
    </source>
</evidence>
<evidence type="ECO:0000313" key="6">
    <source>
        <dbReference type="Proteomes" id="UP000275394"/>
    </source>
</evidence>
<reference evidence="5 6" key="1">
    <citation type="submission" date="2018-11" db="EMBL/GenBank/DDBJ databases">
        <title>Genomic Encyclopedia of Type Strains, Phase IV (KMG-IV): sequencing the most valuable type-strain genomes for metagenomic binning, comparative biology and taxonomic classification.</title>
        <authorList>
            <person name="Goeker M."/>
        </authorList>
    </citation>
    <scope>NUCLEOTIDE SEQUENCE [LARGE SCALE GENOMIC DNA]</scope>
    <source>
        <strain evidence="5 6">DSM 100316</strain>
    </source>
</reference>
<dbReference type="PROSITE" id="PS50088">
    <property type="entry name" value="ANK_REPEAT"/>
    <property type="match status" value="5"/>
</dbReference>
<feature type="repeat" description="ANK" evidence="3">
    <location>
        <begin position="120"/>
        <end position="152"/>
    </location>
</feature>
<keyword evidence="2 3" id="KW-0040">ANK repeat</keyword>
<name>A0A3N2DQ22_9GAMM</name>
<sequence length="484" mass="51764">MLQVNLRFVKKNTVSFLFALLAFNVLASPVSHAIEKRDVPVKVSSQLSETVSAEDNQGFIAAVKLRQLDRVKQFLSAGIDVNVMQGNKYPAIFYASGKGYRHILQALIDQGADVNQPGRGGWTPLMVAALHGHQDNIALLLAGGADLERQNVDGRSALMYAVAENQQQAVEQLLAAKANVMAVVGENATVALQGGGLSVLAIAISANHLNQVELLLQAGAKPNGRPGAAPPLYYALLDNRLEIAELLLAAKANIHWRDRHGNSLLHRLVLNADVSTIDYLLAKGVVPGLRNQRGESALILAANSGQLPSFQRLLHEASDEEKQAALFAAATSGVTQVVVELLASGVAVNSVDADGRTALMLAAALRHHVLVEQLLDRHGVAINQRDNNGETALMMAVMARPSKLRVVEALLAAGADLDATNAAGRTVLAQAVQVDYVPLQIVRRLIVAGAEKAPALQVLQQLRQQQGELQETQRLALLTDMLMD</sequence>
<dbReference type="Proteomes" id="UP000275394">
    <property type="component" value="Unassembled WGS sequence"/>
</dbReference>
<keyword evidence="4" id="KW-0732">Signal</keyword>
<comment type="caution">
    <text evidence="5">The sequence shown here is derived from an EMBL/GenBank/DDBJ whole genome shotgun (WGS) entry which is preliminary data.</text>
</comment>
<dbReference type="EMBL" id="RKHR01000004">
    <property type="protein sequence ID" value="ROS01916.1"/>
    <property type="molecule type" value="Genomic_DNA"/>
</dbReference>
<gene>
    <name evidence="5" type="ORF">EDC56_2365</name>
</gene>
<evidence type="ECO:0000256" key="2">
    <source>
        <dbReference type="ARBA" id="ARBA00023043"/>
    </source>
</evidence>
<feature type="repeat" description="ANK" evidence="3">
    <location>
        <begin position="388"/>
        <end position="422"/>
    </location>
</feature>
<feature type="repeat" description="ANK" evidence="3">
    <location>
        <begin position="354"/>
        <end position="387"/>
    </location>
</feature>
<dbReference type="Pfam" id="PF12796">
    <property type="entry name" value="Ank_2"/>
    <property type="match status" value="2"/>
</dbReference>
<dbReference type="PROSITE" id="PS50297">
    <property type="entry name" value="ANK_REP_REGION"/>
    <property type="match status" value="2"/>
</dbReference>
<feature type="chain" id="PRO_5018031183" evidence="4">
    <location>
        <begin position="28"/>
        <end position="484"/>
    </location>
</feature>
<keyword evidence="1" id="KW-0677">Repeat</keyword>
<dbReference type="SUPFAM" id="SSF48403">
    <property type="entry name" value="Ankyrin repeat"/>
    <property type="match status" value="1"/>
</dbReference>
<dbReference type="Pfam" id="PF00023">
    <property type="entry name" value="Ank"/>
    <property type="match status" value="1"/>
</dbReference>
<dbReference type="InterPro" id="IPR036770">
    <property type="entry name" value="Ankyrin_rpt-contain_sf"/>
</dbReference>